<dbReference type="GO" id="GO:0010333">
    <property type="term" value="F:terpene synthase activity"/>
    <property type="evidence" value="ECO:0007669"/>
    <property type="project" value="InterPro"/>
</dbReference>
<dbReference type="GO" id="GO:0016114">
    <property type="term" value="P:terpenoid biosynthetic process"/>
    <property type="evidence" value="ECO:0007669"/>
    <property type="project" value="InterPro"/>
</dbReference>
<accession>A0A4S4DGG9</accession>
<comment type="cofactor">
    <cofactor evidence="1">
        <name>Mg(2+)</name>
        <dbReference type="ChEBI" id="CHEBI:18420"/>
    </cofactor>
</comment>
<proteinExistence type="predicted"/>
<dbReference type="STRING" id="542762.A0A4S4DGG9"/>
<feature type="domain" description="Terpene synthase N-terminal" evidence="3">
    <location>
        <begin position="56"/>
        <end position="131"/>
    </location>
</feature>
<dbReference type="InterPro" id="IPR050148">
    <property type="entry name" value="Terpene_synthase-like"/>
</dbReference>
<comment type="caution">
    <text evidence="4">The sequence shown here is derived from an EMBL/GenBank/DDBJ whole genome shotgun (WGS) entry which is preliminary data.</text>
</comment>
<sequence>MGASNDRRLATVAVSSDRSLNWKINSFYHSFRSQHMYESPTPVNPETVGAMLPKLADVFNKFKDEKGNFKESLIGDMMGMLGLYEATHLLKHGETTLQEAMTFTTTHLSPIAMANDDLLSNTLTPQIIHALKQPIRKGLERLVARHYIPIYEQDGSHNTALLEFAKLDFNQIQSLHKTELSDISR</sequence>
<protein>
    <recommendedName>
        <fullName evidence="3">Terpene synthase N-terminal domain-containing protein</fullName>
    </recommendedName>
</protein>
<keyword evidence="5" id="KW-1185">Reference proteome</keyword>
<organism evidence="4 5">
    <name type="scientific">Camellia sinensis var. sinensis</name>
    <name type="common">China tea</name>
    <dbReference type="NCBI Taxonomy" id="542762"/>
    <lineage>
        <taxon>Eukaryota</taxon>
        <taxon>Viridiplantae</taxon>
        <taxon>Streptophyta</taxon>
        <taxon>Embryophyta</taxon>
        <taxon>Tracheophyta</taxon>
        <taxon>Spermatophyta</taxon>
        <taxon>Magnoliopsida</taxon>
        <taxon>eudicotyledons</taxon>
        <taxon>Gunneridae</taxon>
        <taxon>Pentapetalae</taxon>
        <taxon>asterids</taxon>
        <taxon>Ericales</taxon>
        <taxon>Theaceae</taxon>
        <taxon>Camellia</taxon>
    </lineage>
</organism>
<dbReference type="InterPro" id="IPR008930">
    <property type="entry name" value="Terpenoid_cyclase/PrenylTrfase"/>
</dbReference>
<dbReference type="Gene3D" id="1.50.10.130">
    <property type="entry name" value="Terpene synthase, N-terminal domain"/>
    <property type="match status" value="1"/>
</dbReference>
<dbReference type="InterPro" id="IPR036965">
    <property type="entry name" value="Terpene_synth_N_sf"/>
</dbReference>
<evidence type="ECO:0000256" key="2">
    <source>
        <dbReference type="ARBA" id="ARBA00023239"/>
    </source>
</evidence>
<dbReference type="InterPro" id="IPR008949">
    <property type="entry name" value="Isoprenoid_synthase_dom_sf"/>
</dbReference>
<dbReference type="SUPFAM" id="SSF48239">
    <property type="entry name" value="Terpenoid cyclases/Protein prenyltransferases"/>
    <property type="match status" value="1"/>
</dbReference>
<keyword evidence="2" id="KW-0456">Lyase</keyword>
<dbReference type="PANTHER" id="PTHR31225:SF221">
    <property type="entry name" value="(-)-GERMACRENE D SYNTHASE"/>
    <property type="match status" value="1"/>
</dbReference>
<evidence type="ECO:0000256" key="1">
    <source>
        <dbReference type="ARBA" id="ARBA00001946"/>
    </source>
</evidence>
<reference evidence="4 5" key="1">
    <citation type="journal article" date="2018" name="Proc. Natl. Acad. Sci. U.S.A.">
        <title>Draft genome sequence of Camellia sinensis var. sinensis provides insights into the evolution of the tea genome and tea quality.</title>
        <authorList>
            <person name="Wei C."/>
            <person name="Yang H."/>
            <person name="Wang S."/>
            <person name="Zhao J."/>
            <person name="Liu C."/>
            <person name="Gao L."/>
            <person name="Xia E."/>
            <person name="Lu Y."/>
            <person name="Tai Y."/>
            <person name="She G."/>
            <person name="Sun J."/>
            <person name="Cao H."/>
            <person name="Tong W."/>
            <person name="Gao Q."/>
            <person name="Li Y."/>
            <person name="Deng W."/>
            <person name="Jiang X."/>
            <person name="Wang W."/>
            <person name="Chen Q."/>
            <person name="Zhang S."/>
            <person name="Li H."/>
            <person name="Wu J."/>
            <person name="Wang P."/>
            <person name="Li P."/>
            <person name="Shi C."/>
            <person name="Zheng F."/>
            <person name="Jian J."/>
            <person name="Huang B."/>
            <person name="Shan D."/>
            <person name="Shi M."/>
            <person name="Fang C."/>
            <person name="Yue Y."/>
            <person name="Li F."/>
            <person name="Li D."/>
            <person name="Wei S."/>
            <person name="Han B."/>
            <person name="Jiang C."/>
            <person name="Yin Y."/>
            <person name="Xia T."/>
            <person name="Zhang Z."/>
            <person name="Bennetzen J.L."/>
            <person name="Zhao S."/>
            <person name="Wan X."/>
        </authorList>
    </citation>
    <scope>NUCLEOTIDE SEQUENCE [LARGE SCALE GENOMIC DNA]</scope>
    <source>
        <strain evidence="5">cv. Shuchazao</strain>
        <tissue evidence="4">Leaf</tissue>
    </source>
</reference>
<dbReference type="Proteomes" id="UP000306102">
    <property type="component" value="Unassembled WGS sequence"/>
</dbReference>
<dbReference type="SUPFAM" id="SSF48576">
    <property type="entry name" value="Terpenoid synthases"/>
    <property type="match status" value="1"/>
</dbReference>
<evidence type="ECO:0000313" key="4">
    <source>
        <dbReference type="EMBL" id="THG01858.1"/>
    </source>
</evidence>
<dbReference type="EMBL" id="SDRB02011306">
    <property type="protein sequence ID" value="THG01858.1"/>
    <property type="molecule type" value="Genomic_DNA"/>
</dbReference>
<dbReference type="Pfam" id="PF01397">
    <property type="entry name" value="Terpene_synth"/>
    <property type="match status" value="1"/>
</dbReference>
<name>A0A4S4DGG9_CAMSN</name>
<dbReference type="InterPro" id="IPR001906">
    <property type="entry name" value="Terpene_synth_N"/>
</dbReference>
<dbReference type="AlphaFoldDB" id="A0A4S4DGG9"/>
<gene>
    <name evidence="4" type="ORF">TEA_029462</name>
</gene>
<evidence type="ECO:0000259" key="3">
    <source>
        <dbReference type="Pfam" id="PF01397"/>
    </source>
</evidence>
<dbReference type="PANTHER" id="PTHR31225">
    <property type="entry name" value="OS04G0344100 PROTEIN-RELATED"/>
    <property type="match status" value="1"/>
</dbReference>
<evidence type="ECO:0000313" key="5">
    <source>
        <dbReference type="Proteomes" id="UP000306102"/>
    </source>
</evidence>